<dbReference type="Pfam" id="PF11755">
    <property type="entry name" value="DUF3311"/>
    <property type="match status" value="1"/>
</dbReference>
<evidence type="ECO:0008006" key="4">
    <source>
        <dbReference type="Google" id="ProtNLM"/>
    </source>
</evidence>
<evidence type="ECO:0000256" key="1">
    <source>
        <dbReference type="SAM" id="Phobius"/>
    </source>
</evidence>
<keyword evidence="1" id="KW-1133">Transmembrane helix</keyword>
<keyword evidence="3" id="KW-1185">Reference proteome</keyword>
<accession>A0A6V8KEU7</accession>
<protein>
    <recommendedName>
        <fullName evidence="4">DUF3311 domain-containing protein</fullName>
    </recommendedName>
</protein>
<dbReference type="EMBL" id="BLPF01000001">
    <property type="protein sequence ID" value="GFJ79285.1"/>
    <property type="molecule type" value="Genomic_DNA"/>
</dbReference>
<keyword evidence="1" id="KW-0472">Membrane</keyword>
<sequence>MIAGGCLAAPFVALLWVPFYASGPSLAGVPFFYWYQMLWVPLSVLLMFIAYLLLRR</sequence>
<dbReference type="AlphaFoldDB" id="A0A6V8KEU7"/>
<dbReference type="Proteomes" id="UP000482800">
    <property type="component" value="Unassembled WGS sequence"/>
</dbReference>
<reference evidence="2 3" key="1">
    <citation type="submission" date="2020-03" db="EMBL/GenBank/DDBJ databases">
        <title>Whole genome shotgun sequence of Phytohabitans houttuyneae NBRC 108639.</title>
        <authorList>
            <person name="Komaki H."/>
            <person name="Tamura T."/>
        </authorList>
    </citation>
    <scope>NUCLEOTIDE SEQUENCE [LARGE SCALE GENOMIC DNA]</scope>
    <source>
        <strain evidence="2 3">NBRC 108639</strain>
    </source>
</reference>
<keyword evidence="1" id="KW-0812">Transmembrane</keyword>
<dbReference type="RefSeq" id="WP_218579037.1">
    <property type="nucleotide sequence ID" value="NZ_BAABGO010000001.1"/>
</dbReference>
<evidence type="ECO:0000313" key="3">
    <source>
        <dbReference type="Proteomes" id="UP000482800"/>
    </source>
</evidence>
<gene>
    <name evidence="2" type="ORF">Phou_034650</name>
</gene>
<feature type="transmembrane region" description="Helical" evidence="1">
    <location>
        <begin position="31"/>
        <end position="54"/>
    </location>
</feature>
<evidence type="ECO:0000313" key="2">
    <source>
        <dbReference type="EMBL" id="GFJ79285.1"/>
    </source>
</evidence>
<organism evidence="2 3">
    <name type="scientific">Phytohabitans houttuyneae</name>
    <dbReference type="NCBI Taxonomy" id="1076126"/>
    <lineage>
        <taxon>Bacteria</taxon>
        <taxon>Bacillati</taxon>
        <taxon>Actinomycetota</taxon>
        <taxon>Actinomycetes</taxon>
        <taxon>Micromonosporales</taxon>
        <taxon>Micromonosporaceae</taxon>
    </lineage>
</organism>
<reference evidence="2 3" key="2">
    <citation type="submission" date="2020-03" db="EMBL/GenBank/DDBJ databases">
        <authorList>
            <person name="Ichikawa N."/>
            <person name="Kimura A."/>
            <person name="Kitahashi Y."/>
            <person name="Uohara A."/>
        </authorList>
    </citation>
    <scope>NUCLEOTIDE SEQUENCE [LARGE SCALE GENOMIC DNA]</scope>
    <source>
        <strain evidence="2 3">NBRC 108639</strain>
    </source>
</reference>
<proteinExistence type="predicted"/>
<dbReference type="InterPro" id="IPR021741">
    <property type="entry name" value="DUF3311"/>
</dbReference>
<comment type="caution">
    <text evidence="2">The sequence shown here is derived from an EMBL/GenBank/DDBJ whole genome shotgun (WGS) entry which is preliminary data.</text>
</comment>
<name>A0A6V8KEU7_9ACTN</name>